<dbReference type="Gene3D" id="3.40.630.60">
    <property type="match status" value="1"/>
</dbReference>
<comment type="subunit">
    <text evidence="2">Interacts with ODC1 and thereby sterically blocks ODC homodimerization.</text>
</comment>
<name>A0AAD7R8M5_9TELE</name>
<comment type="similarity">
    <text evidence="1">Belongs to the ODC antizyme family.</text>
</comment>
<organism evidence="5 6">
    <name type="scientific">Aldrovandia affinis</name>
    <dbReference type="NCBI Taxonomy" id="143900"/>
    <lineage>
        <taxon>Eukaryota</taxon>
        <taxon>Metazoa</taxon>
        <taxon>Chordata</taxon>
        <taxon>Craniata</taxon>
        <taxon>Vertebrata</taxon>
        <taxon>Euteleostomi</taxon>
        <taxon>Actinopterygii</taxon>
        <taxon>Neopterygii</taxon>
        <taxon>Teleostei</taxon>
        <taxon>Notacanthiformes</taxon>
        <taxon>Halosauridae</taxon>
        <taxon>Aldrovandia</taxon>
    </lineage>
</organism>
<dbReference type="GO" id="GO:0045732">
    <property type="term" value="P:positive regulation of protein catabolic process"/>
    <property type="evidence" value="ECO:0007669"/>
    <property type="project" value="TreeGrafter"/>
</dbReference>
<evidence type="ECO:0000313" key="5">
    <source>
        <dbReference type="EMBL" id="KAJ8371818.1"/>
    </source>
</evidence>
<dbReference type="FunFam" id="3.40.630.60:FF:000001">
    <property type="entry name" value="Ornithine decarboxylase antizyme 1"/>
    <property type="match status" value="1"/>
</dbReference>
<reference evidence="5" key="1">
    <citation type="journal article" date="2023" name="Science">
        <title>Genome structures resolve the early diversification of teleost fishes.</title>
        <authorList>
            <person name="Parey E."/>
            <person name="Louis A."/>
            <person name="Montfort J."/>
            <person name="Bouchez O."/>
            <person name="Roques C."/>
            <person name="Iampietro C."/>
            <person name="Lluch J."/>
            <person name="Castinel A."/>
            <person name="Donnadieu C."/>
            <person name="Desvignes T."/>
            <person name="Floi Bucao C."/>
            <person name="Jouanno E."/>
            <person name="Wen M."/>
            <person name="Mejri S."/>
            <person name="Dirks R."/>
            <person name="Jansen H."/>
            <person name="Henkel C."/>
            <person name="Chen W.J."/>
            <person name="Zahm M."/>
            <person name="Cabau C."/>
            <person name="Klopp C."/>
            <person name="Thompson A.W."/>
            <person name="Robinson-Rechavi M."/>
            <person name="Braasch I."/>
            <person name="Lecointre G."/>
            <person name="Bobe J."/>
            <person name="Postlethwait J.H."/>
            <person name="Berthelot C."/>
            <person name="Roest Crollius H."/>
            <person name="Guiguen Y."/>
        </authorList>
    </citation>
    <scope>NUCLEOTIDE SEQUENCE</scope>
    <source>
        <strain evidence="5">NC1722</strain>
    </source>
</reference>
<dbReference type="AlphaFoldDB" id="A0AAD7R8M5"/>
<sequence length="188" mass="21083">MPVIGLTSSIVAEKGLQWLCQSTCNCGAPDAPLPPLKIPGGRGNDQRDRNLSAQLFHSDARLQVWEESAQAAGRVRFLLFEPRRAEGRRCTLRGALKGRDLYLEIPPGALAEGSKDSFCLLLEFSEEQLQVDHVFVCLHKKRHDRALLLRTFRFLGFEIVPPGHSLVPPRPDAFFMVYTIERGDSDDE</sequence>
<dbReference type="InterPro" id="IPR016181">
    <property type="entry name" value="Acyl_CoA_acyltransferase"/>
</dbReference>
<dbReference type="GO" id="GO:0075523">
    <property type="term" value="P:viral translational frameshifting"/>
    <property type="evidence" value="ECO:0007669"/>
    <property type="project" value="UniProtKB-KW"/>
</dbReference>
<dbReference type="GO" id="GO:0008073">
    <property type="term" value="F:ornithine decarboxylase inhibitor activity"/>
    <property type="evidence" value="ECO:0007669"/>
    <property type="project" value="InterPro"/>
</dbReference>
<dbReference type="PANTHER" id="PTHR10279:SF8">
    <property type="entry name" value="ORNITHINE DECARBOXYLASE ANTIZYME 1"/>
    <property type="match status" value="1"/>
</dbReference>
<dbReference type="GO" id="GO:0005737">
    <property type="term" value="C:cytoplasm"/>
    <property type="evidence" value="ECO:0007669"/>
    <property type="project" value="TreeGrafter"/>
</dbReference>
<dbReference type="GO" id="GO:0005634">
    <property type="term" value="C:nucleus"/>
    <property type="evidence" value="ECO:0007669"/>
    <property type="project" value="TreeGrafter"/>
</dbReference>
<evidence type="ECO:0000256" key="1">
    <source>
        <dbReference type="ARBA" id="ARBA00008796"/>
    </source>
</evidence>
<evidence type="ECO:0000256" key="4">
    <source>
        <dbReference type="ARBA" id="ARBA00022758"/>
    </source>
</evidence>
<gene>
    <name evidence="5" type="ORF">AAFF_G00299580</name>
</gene>
<dbReference type="Proteomes" id="UP001221898">
    <property type="component" value="Unassembled WGS sequence"/>
</dbReference>
<proteinExistence type="inferred from homology"/>
<comment type="caution">
    <text evidence="5">The sequence shown here is derived from an EMBL/GenBank/DDBJ whole genome shotgun (WGS) entry which is preliminary data.</text>
</comment>
<dbReference type="InterPro" id="IPR038581">
    <property type="entry name" value="ODC_AZ_sf"/>
</dbReference>
<accession>A0AAD7R8M5</accession>
<keyword evidence="6" id="KW-1185">Reference proteome</keyword>
<evidence type="ECO:0000256" key="3">
    <source>
        <dbReference type="ARBA" id="ARBA00013905"/>
    </source>
</evidence>
<dbReference type="InterPro" id="IPR002993">
    <property type="entry name" value="ODC_AZ"/>
</dbReference>
<dbReference type="EMBL" id="JAINUG010000428">
    <property type="protein sequence ID" value="KAJ8371818.1"/>
    <property type="molecule type" value="Genomic_DNA"/>
</dbReference>
<evidence type="ECO:0000256" key="2">
    <source>
        <dbReference type="ARBA" id="ARBA00011836"/>
    </source>
</evidence>
<dbReference type="PANTHER" id="PTHR10279">
    <property type="entry name" value="ORNITHINE DECARBOXYLASE ANTIZYME"/>
    <property type="match status" value="1"/>
</dbReference>
<dbReference type="Pfam" id="PF02100">
    <property type="entry name" value="ODC_AZ"/>
    <property type="match status" value="1"/>
</dbReference>
<protein>
    <recommendedName>
        <fullName evidence="3">Ornithine decarboxylase antizyme 1</fullName>
    </recommendedName>
</protein>
<keyword evidence="4" id="KW-0688">Ribosomal frameshifting</keyword>
<dbReference type="SUPFAM" id="SSF55729">
    <property type="entry name" value="Acyl-CoA N-acyltransferases (Nat)"/>
    <property type="match status" value="1"/>
</dbReference>
<evidence type="ECO:0000313" key="6">
    <source>
        <dbReference type="Proteomes" id="UP001221898"/>
    </source>
</evidence>